<organism evidence="9 10">
    <name type="scientific">Halosimplex litoreum</name>
    <dbReference type="NCBI Taxonomy" id="1198301"/>
    <lineage>
        <taxon>Archaea</taxon>
        <taxon>Methanobacteriati</taxon>
        <taxon>Methanobacteriota</taxon>
        <taxon>Stenosarchaea group</taxon>
        <taxon>Halobacteria</taxon>
        <taxon>Halobacteriales</taxon>
        <taxon>Haloarculaceae</taxon>
        <taxon>Halosimplex</taxon>
    </lineage>
</organism>
<comment type="catalytic activity">
    <reaction evidence="1">
        <text>ATP + protein L-histidine = ADP + protein N-phospho-L-histidine.</text>
        <dbReference type="EC" id="2.7.13.3"/>
    </reaction>
</comment>
<dbReference type="InterPro" id="IPR036097">
    <property type="entry name" value="HisK_dim/P_sf"/>
</dbReference>
<dbReference type="Pfam" id="PF16927">
    <property type="entry name" value="HisKA_7TM"/>
    <property type="match status" value="1"/>
</dbReference>
<dbReference type="CDD" id="cd00075">
    <property type="entry name" value="HATPase"/>
    <property type="match status" value="1"/>
</dbReference>
<dbReference type="SMART" id="SM00387">
    <property type="entry name" value="HATPase_c"/>
    <property type="match status" value="1"/>
</dbReference>
<dbReference type="SUPFAM" id="SSF47384">
    <property type="entry name" value="Homodimeric domain of signal transducing histidine kinase"/>
    <property type="match status" value="1"/>
</dbReference>
<dbReference type="InterPro" id="IPR036890">
    <property type="entry name" value="HATPase_C_sf"/>
</dbReference>
<keyword evidence="3" id="KW-0808">Transferase</keyword>
<feature type="transmembrane region" description="Helical" evidence="6">
    <location>
        <begin position="149"/>
        <end position="172"/>
    </location>
</feature>
<evidence type="ECO:0000259" key="8">
    <source>
        <dbReference type="PROSITE" id="PS50113"/>
    </source>
</evidence>
<feature type="domain" description="Histidine kinase" evidence="7">
    <location>
        <begin position="355"/>
        <end position="549"/>
    </location>
</feature>
<dbReference type="Proteomes" id="UP000595001">
    <property type="component" value="Chromosome"/>
</dbReference>
<dbReference type="InterPro" id="IPR035965">
    <property type="entry name" value="PAS-like_dom_sf"/>
</dbReference>
<dbReference type="Pfam" id="PF02518">
    <property type="entry name" value="HATPase_c"/>
    <property type="match status" value="1"/>
</dbReference>
<sequence length="549" mass="58731">MTWQLTPYAVPTLFAMGTAVVLGAYAARVGRDRGSDPTVSLFVCIAAATALWTGLSALKLFHTDPATKLLLYRALHVGIAALPPLFLLFVLAYTDRTGWLRPRVVAAVFALPLAFVALLVASPERLVVDGVDVARDGIVTVRVDDGPAFVLFSAYSMLLVACSVAVVGYEAVRVGPSYYPQAGWIAVGVAAPVVAGLLTAWEVPPFTGGVNLVPVSGAVSTAAFGAAVFRYRLFDLPPLAYTTAMKYSPDGMVVLDRDRRVVHANANGRAVVDATADSDAITGIVDGSDPESADGDLVKVAGDDGPKYYRPVVESLARGGRHVGWVVVLRDVTEQHRREQQLRRQTEQLDAFASTVSHDLRSPLTVAQGYLEFAQEDTDTDDDDAFEKVETAHDRMADIIDDVLTLSKQGKRIDDPEPVSLAAVAERAWESVETEAATLTVDADLTVRADAAMLRRVFENLYRNAVEHGESSVHVRVGTTEDGLFVEDDGPGIPPDERESVLEAGVTTNRHGTGYGLQIVDSIVAAHGWTLTVTESATGGARFEITGVT</sequence>
<keyword evidence="10" id="KW-1185">Reference proteome</keyword>
<protein>
    <recommendedName>
        <fullName evidence="2">histidine kinase</fullName>
        <ecNumber evidence="2">2.7.13.3</ecNumber>
    </recommendedName>
</protein>
<dbReference type="InterPro" id="IPR003661">
    <property type="entry name" value="HisK_dim/P_dom"/>
</dbReference>
<reference evidence="9 10" key="1">
    <citation type="submission" date="2020-12" db="EMBL/GenBank/DDBJ databases">
        <title>Halosimplex halophilum sp. nov. and Halosimplex salinum sp. nov., two new members of the genus Halosimplex.</title>
        <authorList>
            <person name="Cui H.L."/>
        </authorList>
    </citation>
    <scope>NUCLEOTIDE SEQUENCE [LARGE SCALE GENOMIC DNA]</scope>
    <source>
        <strain evidence="9 10">YGH94</strain>
    </source>
</reference>
<feature type="transmembrane region" description="Helical" evidence="6">
    <location>
        <begin position="184"/>
        <end position="203"/>
    </location>
</feature>
<gene>
    <name evidence="9" type="ORF">I7X12_10730</name>
</gene>
<feature type="transmembrane region" description="Helical" evidence="6">
    <location>
        <begin position="104"/>
        <end position="122"/>
    </location>
</feature>
<dbReference type="SMART" id="SM00388">
    <property type="entry name" value="HisKA"/>
    <property type="match status" value="1"/>
</dbReference>
<dbReference type="InterPro" id="IPR050736">
    <property type="entry name" value="Sensor_HK_Regulatory"/>
</dbReference>
<feature type="transmembrane region" description="Helical" evidence="6">
    <location>
        <begin position="70"/>
        <end position="92"/>
    </location>
</feature>
<dbReference type="InterPro" id="IPR005467">
    <property type="entry name" value="His_kinase_dom"/>
</dbReference>
<dbReference type="SUPFAM" id="SSF55785">
    <property type="entry name" value="PYP-like sensor domain (PAS domain)"/>
    <property type="match status" value="1"/>
</dbReference>
<keyword evidence="6" id="KW-0812">Transmembrane</keyword>
<evidence type="ECO:0000256" key="3">
    <source>
        <dbReference type="ARBA" id="ARBA00022679"/>
    </source>
</evidence>
<dbReference type="GO" id="GO:0000155">
    <property type="term" value="F:phosphorelay sensor kinase activity"/>
    <property type="evidence" value="ECO:0007669"/>
    <property type="project" value="InterPro"/>
</dbReference>
<feature type="domain" description="PAC" evidence="8">
    <location>
        <begin position="291"/>
        <end position="344"/>
    </location>
</feature>
<evidence type="ECO:0000256" key="1">
    <source>
        <dbReference type="ARBA" id="ARBA00000085"/>
    </source>
</evidence>
<dbReference type="PROSITE" id="PS50109">
    <property type="entry name" value="HIS_KIN"/>
    <property type="match status" value="1"/>
</dbReference>
<evidence type="ECO:0000256" key="6">
    <source>
        <dbReference type="SAM" id="Phobius"/>
    </source>
</evidence>
<dbReference type="OrthoDB" id="8127at2157"/>
<dbReference type="CDD" id="cd00082">
    <property type="entry name" value="HisKA"/>
    <property type="match status" value="1"/>
</dbReference>
<dbReference type="KEGG" id="hlt:I7X12_10730"/>
<accession>A0A7T3KTY9</accession>
<dbReference type="GeneID" id="60588973"/>
<evidence type="ECO:0000313" key="9">
    <source>
        <dbReference type="EMBL" id="QPV61245.1"/>
    </source>
</evidence>
<dbReference type="InterPro" id="IPR000700">
    <property type="entry name" value="PAS-assoc_C"/>
</dbReference>
<dbReference type="Gene3D" id="1.10.287.130">
    <property type="match status" value="1"/>
</dbReference>
<dbReference type="Gene3D" id="3.30.565.10">
    <property type="entry name" value="Histidine kinase-like ATPase, C-terminal domain"/>
    <property type="match status" value="1"/>
</dbReference>
<evidence type="ECO:0000256" key="4">
    <source>
        <dbReference type="ARBA" id="ARBA00022777"/>
    </source>
</evidence>
<dbReference type="EC" id="2.7.13.3" evidence="2"/>
<dbReference type="Pfam" id="PF00512">
    <property type="entry name" value="HisKA"/>
    <property type="match status" value="1"/>
</dbReference>
<keyword evidence="6" id="KW-1133">Transmembrane helix</keyword>
<evidence type="ECO:0000256" key="2">
    <source>
        <dbReference type="ARBA" id="ARBA00012438"/>
    </source>
</evidence>
<keyword evidence="6" id="KW-0472">Membrane</keyword>
<proteinExistence type="predicted"/>
<dbReference type="InterPro" id="IPR003594">
    <property type="entry name" value="HATPase_dom"/>
</dbReference>
<dbReference type="PANTHER" id="PTHR43711:SF1">
    <property type="entry name" value="HISTIDINE KINASE 1"/>
    <property type="match status" value="1"/>
</dbReference>
<name>A0A7T3KTY9_9EURY</name>
<feature type="transmembrane region" description="Helical" evidence="6">
    <location>
        <begin position="6"/>
        <end position="27"/>
    </location>
</feature>
<dbReference type="PANTHER" id="PTHR43711">
    <property type="entry name" value="TWO-COMPONENT HISTIDINE KINASE"/>
    <property type="match status" value="1"/>
</dbReference>
<keyword evidence="4" id="KW-0418">Kinase</keyword>
<keyword evidence="5" id="KW-0902">Two-component regulatory system</keyword>
<evidence type="ECO:0000313" key="10">
    <source>
        <dbReference type="Proteomes" id="UP000595001"/>
    </source>
</evidence>
<dbReference type="RefSeq" id="WP_198060078.1">
    <property type="nucleotide sequence ID" value="NZ_CP065856.1"/>
</dbReference>
<dbReference type="PROSITE" id="PS50113">
    <property type="entry name" value="PAC"/>
    <property type="match status" value="1"/>
</dbReference>
<evidence type="ECO:0000259" key="7">
    <source>
        <dbReference type="PROSITE" id="PS50109"/>
    </source>
</evidence>
<dbReference type="AlphaFoldDB" id="A0A7T3KTY9"/>
<feature type="transmembrane region" description="Helical" evidence="6">
    <location>
        <begin position="39"/>
        <end position="58"/>
    </location>
</feature>
<evidence type="ECO:0000256" key="5">
    <source>
        <dbReference type="ARBA" id="ARBA00023012"/>
    </source>
</evidence>
<dbReference type="SUPFAM" id="SSF55874">
    <property type="entry name" value="ATPase domain of HSP90 chaperone/DNA topoisomerase II/histidine kinase"/>
    <property type="match status" value="1"/>
</dbReference>
<dbReference type="EMBL" id="CP065856">
    <property type="protein sequence ID" value="QPV61245.1"/>
    <property type="molecule type" value="Genomic_DNA"/>
</dbReference>
<dbReference type="Gene3D" id="3.30.450.20">
    <property type="entry name" value="PAS domain"/>
    <property type="match status" value="1"/>
</dbReference>
<dbReference type="InterPro" id="IPR031621">
    <property type="entry name" value="HisKA_7TM"/>
</dbReference>